<feature type="domain" description="MobA-like NTP transferase" evidence="2">
    <location>
        <begin position="31"/>
        <end position="148"/>
    </location>
</feature>
<dbReference type="InterPro" id="IPR029044">
    <property type="entry name" value="Nucleotide-diphossugar_trans"/>
</dbReference>
<keyword evidence="1" id="KW-0460">Magnesium</keyword>
<dbReference type="RefSeq" id="WP_188817078.1">
    <property type="nucleotide sequence ID" value="NZ_BMLK01000001.1"/>
</dbReference>
<dbReference type="Proteomes" id="UP000605099">
    <property type="component" value="Unassembled WGS sequence"/>
</dbReference>
<proteinExistence type="predicted"/>
<sequence>MGQRLSSSAEEPALRLIVLAGQPKRAVDPLAERFGESHRSLIPLAGQPMIAHVLRTAMAHPRIESLAICIEREAFAPVWDVLTRMPGRGIVALVEAREHLADSVRDAASGWDGPLIVTTADHALLTIEAIDAVADALGRADAAITLAPRDCVEAAHRCAPDRFLALRDGEYAACDIYGIAGPAGIDAVEVFRGNRGFDRSGSRIWRAAGILGLLLMRCRMLTLAAAAEFASRRLKLRLSAVVLSDGSQAIDVDDDRSYAVARDLLENRGLVFADEYVGQDVRRVAGTA</sequence>
<keyword evidence="4" id="KW-1185">Reference proteome</keyword>
<dbReference type="Gene3D" id="3.90.550.10">
    <property type="entry name" value="Spore Coat Polysaccharide Biosynthesis Protein SpsA, Chain A"/>
    <property type="match status" value="1"/>
</dbReference>
<dbReference type="EMBL" id="BMLK01000001">
    <property type="protein sequence ID" value="GGN40016.1"/>
    <property type="molecule type" value="Genomic_DNA"/>
</dbReference>
<evidence type="ECO:0000313" key="3">
    <source>
        <dbReference type="EMBL" id="GGN40016.1"/>
    </source>
</evidence>
<gene>
    <name evidence="3" type="ORF">GCM10011349_00570</name>
</gene>
<dbReference type="SUPFAM" id="SSF53448">
    <property type="entry name" value="Nucleotide-diphospho-sugar transferases"/>
    <property type="match status" value="1"/>
</dbReference>
<dbReference type="Pfam" id="PF12804">
    <property type="entry name" value="NTP_transf_3"/>
    <property type="match status" value="1"/>
</dbReference>
<dbReference type="InterPro" id="IPR025877">
    <property type="entry name" value="MobA-like_NTP_Trfase"/>
</dbReference>
<evidence type="ECO:0000313" key="4">
    <source>
        <dbReference type="Proteomes" id="UP000605099"/>
    </source>
</evidence>
<comment type="caution">
    <text evidence="3">The sequence shown here is derived from an EMBL/GenBank/DDBJ whole genome shotgun (WGS) entry which is preliminary data.</text>
</comment>
<evidence type="ECO:0000256" key="1">
    <source>
        <dbReference type="ARBA" id="ARBA00022842"/>
    </source>
</evidence>
<evidence type="ECO:0000259" key="2">
    <source>
        <dbReference type="Pfam" id="PF12804"/>
    </source>
</evidence>
<name>A0ABQ2J5Y4_9SPHN</name>
<reference evidence="4" key="1">
    <citation type="journal article" date="2019" name="Int. J. Syst. Evol. Microbiol.">
        <title>The Global Catalogue of Microorganisms (GCM) 10K type strain sequencing project: providing services to taxonomists for standard genome sequencing and annotation.</title>
        <authorList>
            <consortium name="The Broad Institute Genomics Platform"/>
            <consortium name="The Broad Institute Genome Sequencing Center for Infectious Disease"/>
            <person name="Wu L."/>
            <person name="Ma J."/>
        </authorList>
    </citation>
    <scope>NUCLEOTIDE SEQUENCE [LARGE SCALE GENOMIC DNA]</scope>
    <source>
        <strain evidence="4">CGMCC 1.6784</strain>
    </source>
</reference>
<protein>
    <recommendedName>
        <fullName evidence="2">MobA-like NTP transferase domain-containing protein</fullName>
    </recommendedName>
</protein>
<accession>A0ABQ2J5Y4</accession>
<organism evidence="3 4">
    <name type="scientific">Novosphingobium indicum</name>
    <dbReference type="NCBI Taxonomy" id="462949"/>
    <lineage>
        <taxon>Bacteria</taxon>
        <taxon>Pseudomonadati</taxon>
        <taxon>Pseudomonadota</taxon>
        <taxon>Alphaproteobacteria</taxon>
        <taxon>Sphingomonadales</taxon>
        <taxon>Sphingomonadaceae</taxon>
        <taxon>Novosphingobium</taxon>
    </lineage>
</organism>